<dbReference type="GO" id="GO:0000793">
    <property type="term" value="C:condensed chromosome"/>
    <property type="evidence" value="ECO:0007669"/>
    <property type="project" value="TreeGrafter"/>
</dbReference>
<dbReference type="GO" id="GO:0051301">
    <property type="term" value="P:cell division"/>
    <property type="evidence" value="ECO:0007669"/>
    <property type="project" value="UniProtKB-KW"/>
</dbReference>
<dbReference type="GO" id="GO:0000796">
    <property type="term" value="C:condensin complex"/>
    <property type="evidence" value="ECO:0007669"/>
    <property type="project" value="InterPro"/>
</dbReference>
<feature type="compositionally biased region" description="Low complexity" evidence="9">
    <location>
        <begin position="1578"/>
        <end position="1593"/>
    </location>
</feature>
<evidence type="ECO:0000259" key="10">
    <source>
        <dbReference type="Pfam" id="PF12719"/>
    </source>
</evidence>
<protein>
    <submittedName>
        <fullName evidence="12">Condensin complex subunit 3</fullName>
    </submittedName>
</protein>
<feature type="compositionally biased region" description="Acidic residues" evidence="9">
    <location>
        <begin position="699"/>
        <end position="711"/>
    </location>
</feature>
<evidence type="ECO:0000313" key="11">
    <source>
        <dbReference type="Proteomes" id="UP000504606"/>
    </source>
</evidence>
<evidence type="ECO:0000256" key="3">
    <source>
        <dbReference type="ARBA" id="ARBA00022454"/>
    </source>
</evidence>
<feature type="compositionally biased region" description="Basic and acidic residues" evidence="9">
    <location>
        <begin position="1525"/>
        <end position="1541"/>
    </location>
</feature>
<proteinExistence type="inferred from homology"/>
<feature type="compositionally biased region" description="Basic and acidic residues" evidence="9">
    <location>
        <begin position="1345"/>
        <end position="1359"/>
    </location>
</feature>
<dbReference type="SUPFAM" id="SSF48371">
    <property type="entry name" value="ARM repeat"/>
    <property type="match status" value="1"/>
</dbReference>
<evidence type="ECO:0000313" key="12">
    <source>
        <dbReference type="RefSeq" id="XP_026290354.1"/>
    </source>
</evidence>
<dbReference type="GO" id="GO:0005737">
    <property type="term" value="C:cytoplasm"/>
    <property type="evidence" value="ECO:0007669"/>
    <property type="project" value="TreeGrafter"/>
</dbReference>
<dbReference type="Pfam" id="PF12719">
    <property type="entry name" value="Cnd3"/>
    <property type="match status" value="1"/>
</dbReference>
<evidence type="ECO:0000256" key="7">
    <source>
        <dbReference type="ARBA" id="ARBA00023306"/>
    </source>
</evidence>
<feature type="compositionally biased region" description="Acidic residues" evidence="9">
    <location>
        <begin position="1010"/>
        <end position="1022"/>
    </location>
</feature>
<evidence type="ECO:0000256" key="4">
    <source>
        <dbReference type="ARBA" id="ARBA00022618"/>
    </source>
</evidence>
<dbReference type="PANTHER" id="PTHR14418">
    <property type="entry name" value="CONDENSIN COMPLEX SUBUNIT 3-RELATED"/>
    <property type="match status" value="1"/>
</dbReference>
<feature type="compositionally biased region" description="Polar residues" evidence="9">
    <location>
        <begin position="1635"/>
        <end position="1645"/>
    </location>
</feature>
<keyword evidence="8" id="KW-0175">Coiled coil</keyword>
<dbReference type="PANTHER" id="PTHR14418:SF5">
    <property type="entry name" value="CONDENSIN COMPLEX SUBUNIT 3"/>
    <property type="match status" value="1"/>
</dbReference>
<keyword evidence="5" id="KW-0498">Mitosis</keyword>
<feature type="compositionally biased region" description="Polar residues" evidence="9">
    <location>
        <begin position="1409"/>
        <end position="1427"/>
    </location>
</feature>
<feature type="domain" description="Nuclear condensin complex subunit 3 C-terminal" evidence="10">
    <location>
        <begin position="574"/>
        <end position="889"/>
    </location>
</feature>
<feature type="compositionally biased region" description="Basic and acidic residues" evidence="9">
    <location>
        <begin position="1027"/>
        <end position="1037"/>
    </location>
</feature>
<organism evidence="11 12">
    <name type="scientific">Frankliniella occidentalis</name>
    <name type="common">Western flower thrips</name>
    <name type="synonym">Euthrips occidentalis</name>
    <dbReference type="NCBI Taxonomy" id="133901"/>
    <lineage>
        <taxon>Eukaryota</taxon>
        <taxon>Metazoa</taxon>
        <taxon>Ecdysozoa</taxon>
        <taxon>Arthropoda</taxon>
        <taxon>Hexapoda</taxon>
        <taxon>Insecta</taxon>
        <taxon>Pterygota</taxon>
        <taxon>Neoptera</taxon>
        <taxon>Paraneoptera</taxon>
        <taxon>Thysanoptera</taxon>
        <taxon>Terebrantia</taxon>
        <taxon>Thripoidea</taxon>
        <taxon>Thripidae</taxon>
        <taxon>Frankliniella</taxon>
    </lineage>
</organism>
<dbReference type="GeneID" id="113215016"/>
<comment type="similarity">
    <text evidence="2">Belongs to the CND3 (condensin subunit 3) family.</text>
</comment>
<evidence type="ECO:0000256" key="5">
    <source>
        <dbReference type="ARBA" id="ARBA00022776"/>
    </source>
</evidence>
<feature type="compositionally biased region" description="Low complexity" evidence="9">
    <location>
        <begin position="1271"/>
        <end position="1285"/>
    </location>
</feature>
<name>A0A6J1T9W5_FRAOC</name>
<dbReference type="Proteomes" id="UP000504606">
    <property type="component" value="Unplaced"/>
</dbReference>
<feature type="compositionally biased region" description="Polar residues" evidence="9">
    <location>
        <begin position="1477"/>
        <end position="1493"/>
    </location>
</feature>
<feature type="compositionally biased region" description="Low complexity" evidence="9">
    <location>
        <begin position="1196"/>
        <end position="1208"/>
    </location>
</feature>
<feature type="compositionally biased region" description="Polar residues" evidence="9">
    <location>
        <begin position="1100"/>
        <end position="1123"/>
    </location>
</feature>
<dbReference type="RefSeq" id="XP_026290354.1">
    <property type="nucleotide sequence ID" value="XM_026434569.2"/>
</dbReference>
<feature type="compositionally biased region" description="Low complexity" evidence="9">
    <location>
        <begin position="1383"/>
        <end position="1396"/>
    </location>
</feature>
<gene>
    <name evidence="12" type="primary">LOC113215016</name>
</gene>
<evidence type="ECO:0000256" key="9">
    <source>
        <dbReference type="SAM" id="MobiDB-lite"/>
    </source>
</evidence>
<feature type="region of interest" description="Disordered" evidence="9">
    <location>
        <begin position="473"/>
        <end position="498"/>
    </location>
</feature>
<dbReference type="OrthoDB" id="27187at2759"/>
<dbReference type="InterPro" id="IPR025977">
    <property type="entry name" value="Cnd3_C"/>
</dbReference>
<evidence type="ECO:0000256" key="6">
    <source>
        <dbReference type="ARBA" id="ARBA00023067"/>
    </source>
</evidence>
<feature type="compositionally biased region" description="Polar residues" evidence="9">
    <location>
        <begin position="1209"/>
        <end position="1220"/>
    </location>
</feature>
<evidence type="ECO:0000256" key="8">
    <source>
        <dbReference type="SAM" id="Coils"/>
    </source>
</evidence>
<dbReference type="InterPro" id="IPR027165">
    <property type="entry name" value="CND3"/>
</dbReference>
<keyword evidence="6" id="KW-0226">DNA condensation</keyword>
<feature type="compositionally biased region" description="Polar residues" evidence="9">
    <location>
        <begin position="1132"/>
        <end position="1164"/>
    </location>
</feature>
<dbReference type="Gene3D" id="1.25.10.10">
    <property type="entry name" value="Leucine-rich Repeat Variant"/>
    <property type="match status" value="1"/>
</dbReference>
<dbReference type="KEGG" id="foc:113215016"/>
<keyword evidence="4" id="KW-0132">Cell division</keyword>
<dbReference type="InterPro" id="IPR011989">
    <property type="entry name" value="ARM-like"/>
</dbReference>
<dbReference type="InterPro" id="IPR016024">
    <property type="entry name" value="ARM-type_fold"/>
</dbReference>
<feature type="compositionally biased region" description="Low complexity" evidence="9">
    <location>
        <begin position="1459"/>
        <end position="1476"/>
    </location>
</feature>
<keyword evidence="3" id="KW-0158">Chromosome</keyword>
<keyword evidence="11" id="KW-1185">Reference proteome</keyword>
<dbReference type="GO" id="GO:0007076">
    <property type="term" value="P:mitotic chromosome condensation"/>
    <property type="evidence" value="ECO:0007669"/>
    <property type="project" value="InterPro"/>
</dbReference>
<comment type="subcellular location">
    <subcellularLocation>
        <location evidence="1">Chromosome</location>
    </subcellularLocation>
</comment>
<feature type="coiled-coil region" evidence="8">
    <location>
        <begin position="510"/>
        <end position="549"/>
    </location>
</feature>
<accession>A0A6J1T9W5</accession>
<evidence type="ECO:0000256" key="2">
    <source>
        <dbReference type="ARBA" id="ARBA00006533"/>
    </source>
</evidence>
<dbReference type="CTD" id="36440"/>
<feature type="compositionally biased region" description="Low complexity" evidence="9">
    <location>
        <begin position="712"/>
        <end position="723"/>
    </location>
</feature>
<keyword evidence="7" id="KW-0131">Cell cycle</keyword>
<reference evidence="12" key="1">
    <citation type="submission" date="2025-08" db="UniProtKB">
        <authorList>
            <consortium name="RefSeq"/>
        </authorList>
    </citation>
    <scope>IDENTIFICATION</scope>
    <source>
        <tissue evidence="12">Whole organism</tissue>
    </source>
</reference>
<feature type="region of interest" description="Disordered" evidence="9">
    <location>
        <begin position="966"/>
        <end position="1652"/>
    </location>
</feature>
<feature type="region of interest" description="Disordered" evidence="9">
    <location>
        <begin position="699"/>
        <end position="723"/>
    </location>
</feature>
<feature type="compositionally biased region" description="Basic and acidic residues" evidence="9">
    <location>
        <begin position="1444"/>
        <end position="1455"/>
    </location>
</feature>
<sequence length="1652" mass="183735">MNSTDVKRMKEIFHQSQFSVTSHERLCKQLRQLYEKNSLDSFSNEYIKCLQVPLIQGEKFRPVENILSFASKFIASHLQSKPVPVDVEEEEREDEEISPFALNVLKFLFENHNSDYQAIRFRVCQFINRILNGLGNEACIDDDLCDQISECMMERLQDKAPAVRMQAVLALHRLQDPADASCPVMKAFMFHMSSDPSAEVRRAVLTNIAITAPSVRGILERTHDIKDTVRRSAFLSLSKLSVQRFTIIQRVRLLTDGLKDHAAIVRDAVSKAMLPAWLQFYKGSFLSLLHALDCENATEISSIALRALFKSEPLKAVLEELTNLLNEDKVIPIEELSPENVLYWRLLSEYLEAHPEIADDRPIDEPLPELLPELSTFCNYIKQYHDTKSLAEAEHWVVLQHQYILIQLLELCKGFDLADEMGRTNLKDLCLYLLTNNSVPEIVVPVIIQLMVRIVPQVEDRLQALAEAISEVREPMTEQEAEPEAPQAPPLSADEQRQKDLKQASIRVKINELKEEQDDAVREKNYTKAQKLQEECETLQCELKTLMEGTPALPPPPTRVEIRDSVKDELALRKCLRIVREMTQSDSVKSLSATLRSLMQNFILPCLEEERTPIIRNKALEVLGIFSLLDKTLAKENFFMFCFQIANDEVCEVALKVTFDLLLQYGLETFQILEKEENGEVSTKKKTRKKKNLFPTDMCDDDFDTEEDESQETQTTFSSGSSGNTSNLISMLTSLLDSASTSMRNLAMVGLYKLLMACRITSSALLSRLILMWYSPVTDGDESLRQPLSYFLTLYASQCPRSQETLEQAFMPTLRTLMQAPVTSPLTQIDKESVSRLLLNLTRPGINKYHSKMSHIHNNLALTICNAILDCDDSTNVAVLLKALSALELSLDDAVYREELKTLVKRVREIFNISKEKLFIRSLDKIRTLIELAADNVSMRTTEVDNTAASSQLEATQSVRGSIQCNDTNNRNIEGSHPHTLVGDSDDEDTYHTTTSNIIIPPSPPRDEASDGEEMEKEESEEQASQIKEREKEDVFKKPATNGKSMRSRTRNRGISAAPGDNDTSPVAKRKKADETQVDQIRKSRFTKSAKAKEVEGQLEAQSATSPLCLAQKTNSPTVTRNARNLRKENDTSSSIARNIQSGKRQINPTEKGSTLKTFQNITPPTGKGSDALATVSPRLTPPSKRIRKSLPSEVSSTADSSTQAQTSEVSGSFSTSNDSPARPNTRRSIANRTDRDSLESPPVSAAQLRSKMEKNANKGQKSTIDKKGLNSNGSSPCKSSSGESQIKNSNEKKKTPSSDDSSTPTSCPEVDAVSSTIPKRNRNAKGDAKQSGKILDTQPRTTRSKTESDESPLRETQARQRSGRSKIGVSLPEPVSQGQSRSVSDSVPSDSDSSPAPLHPNKQKKLKSQNAQENINKKTTSASSTDVESDISPVRMAPRQKRREQVKGIEKLPERSMTSVPTRATRRSTTSQSDSEGTPQPSNTSYSDQSPALHSRALQKEDKGQSPSPSSAAQLKQKLLKKNVSKEGSSKVIPGEKSEESDSVPSPTTRSSRGKAAIVSVAKTQPTKKRPAEALKSTSSEGLDSDSSPSVSKVKQAHSKSKGASNNSTPVHPEKKTRTKTPSIESLPARRSLRSSVETPSPRTRSGKVKI</sequence>
<evidence type="ECO:0000256" key="1">
    <source>
        <dbReference type="ARBA" id="ARBA00004286"/>
    </source>
</evidence>